<keyword evidence="3" id="KW-1185">Reference proteome</keyword>
<evidence type="ECO:0000313" key="3">
    <source>
        <dbReference type="Proteomes" id="UP001050975"/>
    </source>
</evidence>
<dbReference type="InterPro" id="IPR010985">
    <property type="entry name" value="Ribbon_hlx_hlx"/>
</dbReference>
<evidence type="ECO:0000259" key="1">
    <source>
        <dbReference type="Pfam" id="PF07878"/>
    </source>
</evidence>
<comment type="caution">
    <text evidence="2">The sequence shown here is derived from an EMBL/GenBank/DDBJ whole genome shotgun (WGS) entry which is preliminary data.</text>
</comment>
<organism evidence="2 3">
    <name type="scientific">Microseira wollei NIES-4236</name>
    <dbReference type="NCBI Taxonomy" id="2530354"/>
    <lineage>
        <taxon>Bacteria</taxon>
        <taxon>Bacillati</taxon>
        <taxon>Cyanobacteriota</taxon>
        <taxon>Cyanophyceae</taxon>
        <taxon>Oscillatoriophycideae</taxon>
        <taxon>Aerosakkonematales</taxon>
        <taxon>Aerosakkonemataceae</taxon>
        <taxon>Microseira</taxon>
    </lineage>
</organism>
<protein>
    <recommendedName>
        <fullName evidence="1">CopG-like ribbon-helix-helix domain-containing protein</fullName>
    </recommendedName>
</protein>
<accession>A0AAV3XLA4</accession>
<reference evidence="2" key="1">
    <citation type="submission" date="2019-10" db="EMBL/GenBank/DDBJ databases">
        <title>Draft genome sequece of Microseira wollei NIES-4236.</title>
        <authorList>
            <person name="Yamaguchi H."/>
            <person name="Suzuki S."/>
            <person name="Kawachi M."/>
        </authorList>
    </citation>
    <scope>NUCLEOTIDE SEQUENCE</scope>
    <source>
        <strain evidence="2">NIES-4236</strain>
    </source>
</reference>
<gene>
    <name evidence="2" type="ORF">MiSe_51110</name>
</gene>
<evidence type="ECO:0000313" key="2">
    <source>
        <dbReference type="EMBL" id="GET40302.1"/>
    </source>
</evidence>
<sequence>MPTNRSRTTVSFDPSDYKELEEWADEEFRSVPQLIHVIIKKALIERRQKSSSPSKDSNEGK</sequence>
<dbReference type="InterPro" id="IPR012869">
    <property type="entry name" value="RHH_5"/>
</dbReference>
<dbReference type="AlphaFoldDB" id="A0AAV3XLA4"/>
<dbReference type="Pfam" id="PF07878">
    <property type="entry name" value="RHH_5"/>
    <property type="match status" value="1"/>
</dbReference>
<dbReference type="EMBL" id="BLAY01000087">
    <property type="protein sequence ID" value="GET40302.1"/>
    <property type="molecule type" value="Genomic_DNA"/>
</dbReference>
<dbReference type="Proteomes" id="UP001050975">
    <property type="component" value="Unassembled WGS sequence"/>
</dbReference>
<name>A0AAV3XLA4_9CYAN</name>
<feature type="domain" description="CopG-like ribbon-helix-helix" evidence="1">
    <location>
        <begin position="17"/>
        <end position="46"/>
    </location>
</feature>
<dbReference type="SUPFAM" id="SSF47598">
    <property type="entry name" value="Ribbon-helix-helix"/>
    <property type="match status" value="1"/>
</dbReference>
<dbReference type="RefSeq" id="WP_226586144.1">
    <property type="nucleotide sequence ID" value="NZ_BLAY01000087.1"/>
</dbReference>
<dbReference type="GO" id="GO:0006355">
    <property type="term" value="P:regulation of DNA-templated transcription"/>
    <property type="evidence" value="ECO:0007669"/>
    <property type="project" value="InterPro"/>
</dbReference>
<proteinExistence type="predicted"/>